<sequence length="134" mass="14707">MSSENKAMGAIEAKPVPPSASPLVQHLLNADPFLADLVSGLPVSFAGIPYAKETERQQNFIHSAQTAKRIHILHFASEFLFNGASVCLRGHISTRTLHGKVQVELAPQSLIVQRQQSERFGERIAQLRTAALRL</sequence>
<dbReference type="EMBL" id="JBICCN010000049">
    <property type="protein sequence ID" value="KAL3098357.1"/>
    <property type="molecule type" value="Genomic_DNA"/>
</dbReference>
<comment type="caution">
    <text evidence="1">The sequence shown here is derived from an EMBL/GenBank/DDBJ whole genome shotgun (WGS) entry which is preliminary data.</text>
</comment>
<gene>
    <name evidence="1" type="ORF">niasHS_000369</name>
</gene>
<dbReference type="InterPro" id="IPR003417">
    <property type="entry name" value="CBF_beta"/>
</dbReference>
<dbReference type="Pfam" id="PF02312">
    <property type="entry name" value="CBF_beta"/>
    <property type="match status" value="1"/>
</dbReference>
<reference evidence="1 2" key="1">
    <citation type="submission" date="2024-10" db="EMBL/GenBank/DDBJ databases">
        <authorList>
            <person name="Kim D."/>
        </authorList>
    </citation>
    <scope>NUCLEOTIDE SEQUENCE [LARGE SCALE GENOMIC DNA]</scope>
    <source>
        <strain evidence="1">Taebaek</strain>
    </source>
</reference>
<proteinExistence type="predicted"/>
<protein>
    <submittedName>
        <fullName evidence="1">Uncharacterized protein</fullName>
    </submittedName>
</protein>
<dbReference type="Proteomes" id="UP001620645">
    <property type="component" value="Unassembled WGS sequence"/>
</dbReference>
<name>A0ABD2K632_HETSC</name>
<dbReference type="AlphaFoldDB" id="A0ABD2K632"/>
<organism evidence="1 2">
    <name type="scientific">Heterodera schachtii</name>
    <name type="common">Sugarbeet cyst nematode worm</name>
    <name type="synonym">Tylenchus schachtii</name>
    <dbReference type="NCBI Taxonomy" id="97005"/>
    <lineage>
        <taxon>Eukaryota</taxon>
        <taxon>Metazoa</taxon>
        <taxon>Ecdysozoa</taxon>
        <taxon>Nematoda</taxon>
        <taxon>Chromadorea</taxon>
        <taxon>Rhabditida</taxon>
        <taxon>Tylenchina</taxon>
        <taxon>Tylenchomorpha</taxon>
        <taxon>Tylenchoidea</taxon>
        <taxon>Heteroderidae</taxon>
        <taxon>Heteroderinae</taxon>
        <taxon>Heterodera</taxon>
    </lineage>
</organism>
<keyword evidence="2" id="KW-1185">Reference proteome</keyword>
<accession>A0ABD2K632</accession>
<evidence type="ECO:0000313" key="1">
    <source>
        <dbReference type="EMBL" id="KAL3098357.1"/>
    </source>
</evidence>
<evidence type="ECO:0000313" key="2">
    <source>
        <dbReference type="Proteomes" id="UP001620645"/>
    </source>
</evidence>